<dbReference type="Gene3D" id="3.40.109.10">
    <property type="entry name" value="NADH Oxidase"/>
    <property type="match status" value="1"/>
</dbReference>
<sequence length="333" mass="36754">MGNSIIDSLKKAKRRYVAQWTLSSLDKYRGHQYLDTYAGPDTDDAVAVKAQVTFYAHQIEKGLSHSDFRYGFGKKALANLSRALDKLRSLDDGYADNEAYLSALSALHEYIVRHNAVGYDITDVRRLFAADVWSAAVETEGVEGGSVVVSASTKNGNGEKTFRELAHERHAIREYADTPVTLVELSEAIDLARTAPSVCNRQAARVHVIQDADLIAKALKLQGGFNGYPMPPALLLVTADNRSFLNVYEHNEGFIDGGLFGMQLLMSLEAVGLAACPLNTVMSVETENKARTLLHIPESEVFIMYITVGHYPEQIRLCKSQRYALSSIMSVCE</sequence>
<organism evidence="2 3">
    <name type="scientific">Bifidobacterium reuteri DSM 23975</name>
    <dbReference type="NCBI Taxonomy" id="1437610"/>
    <lineage>
        <taxon>Bacteria</taxon>
        <taxon>Bacillati</taxon>
        <taxon>Actinomycetota</taxon>
        <taxon>Actinomycetes</taxon>
        <taxon>Bifidobacteriales</taxon>
        <taxon>Bifidobacteriaceae</taxon>
        <taxon>Bifidobacterium</taxon>
    </lineage>
</organism>
<dbReference type="Proteomes" id="UP000028984">
    <property type="component" value="Unassembled WGS sequence"/>
</dbReference>
<dbReference type="PANTHER" id="PTHR23026:SF123">
    <property type="entry name" value="NAD(P)H NITROREDUCTASE RV3131-RELATED"/>
    <property type="match status" value="1"/>
</dbReference>
<evidence type="ECO:0000313" key="2">
    <source>
        <dbReference type="EMBL" id="KFI88035.1"/>
    </source>
</evidence>
<gene>
    <name evidence="2" type="ORF">BREU_0821</name>
</gene>
<dbReference type="EMBL" id="JGZK01000002">
    <property type="protein sequence ID" value="KFI88035.1"/>
    <property type="molecule type" value="Genomic_DNA"/>
</dbReference>
<feature type="domain" description="Nitroreductase" evidence="1">
    <location>
        <begin position="168"/>
        <end position="220"/>
    </location>
</feature>
<dbReference type="GO" id="GO:0016491">
    <property type="term" value="F:oxidoreductase activity"/>
    <property type="evidence" value="ECO:0007669"/>
    <property type="project" value="InterPro"/>
</dbReference>
<dbReference type="InterPro" id="IPR029479">
    <property type="entry name" value="Nitroreductase"/>
</dbReference>
<comment type="caution">
    <text evidence="2">The sequence shown here is derived from an EMBL/GenBank/DDBJ whole genome shotgun (WGS) entry which is preliminary data.</text>
</comment>
<protein>
    <submittedName>
        <fullName evidence="2">Nitroreductase family protein</fullName>
    </submittedName>
</protein>
<dbReference type="PANTHER" id="PTHR23026">
    <property type="entry name" value="NADPH NITROREDUCTASE"/>
    <property type="match status" value="1"/>
</dbReference>
<evidence type="ECO:0000259" key="1">
    <source>
        <dbReference type="Pfam" id="PF00881"/>
    </source>
</evidence>
<dbReference type="InterPro" id="IPR000415">
    <property type="entry name" value="Nitroreductase-like"/>
</dbReference>
<dbReference type="AlphaFoldDB" id="A0A087CXN5"/>
<proteinExistence type="predicted"/>
<reference evidence="2 3" key="1">
    <citation type="submission" date="2014-03" db="EMBL/GenBank/DDBJ databases">
        <title>Genomics of Bifidobacteria.</title>
        <authorList>
            <person name="Ventura M."/>
            <person name="Milani C."/>
            <person name="Lugli G.A."/>
        </authorList>
    </citation>
    <scope>NUCLEOTIDE SEQUENCE [LARGE SCALE GENOMIC DNA]</scope>
    <source>
        <strain evidence="2 3">DSM 23975</strain>
    </source>
</reference>
<dbReference type="eggNOG" id="COG0778">
    <property type="taxonomic scope" value="Bacteria"/>
</dbReference>
<accession>A0A087CXN5</accession>
<dbReference type="InterPro" id="IPR050627">
    <property type="entry name" value="Nitroreductase/BluB"/>
</dbReference>
<dbReference type="SUPFAM" id="SSF55469">
    <property type="entry name" value="FMN-dependent nitroreductase-like"/>
    <property type="match status" value="1"/>
</dbReference>
<dbReference type="STRING" id="1437610.BREU_0821"/>
<name>A0A087CXN5_9BIFI</name>
<evidence type="ECO:0000313" key="3">
    <source>
        <dbReference type="Proteomes" id="UP000028984"/>
    </source>
</evidence>
<dbReference type="Pfam" id="PF00881">
    <property type="entry name" value="Nitroreductase"/>
    <property type="match status" value="1"/>
</dbReference>
<keyword evidence="3" id="KW-1185">Reference proteome</keyword>